<dbReference type="SUPFAM" id="SSF56935">
    <property type="entry name" value="Porins"/>
    <property type="match status" value="1"/>
</dbReference>
<dbReference type="InterPro" id="IPR023997">
    <property type="entry name" value="TonB-dep_OMP_SusC/RagA_CS"/>
</dbReference>
<keyword evidence="2 7" id="KW-0813">Transport</keyword>
<evidence type="ECO:0000256" key="5">
    <source>
        <dbReference type="ARBA" id="ARBA00023136"/>
    </source>
</evidence>
<dbReference type="InterPro" id="IPR011662">
    <property type="entry name" value="Secretin/TonB_short_N"/>
</dbReference>
<dbReference type="SUPFAM" id="SSF49464">
    <property type="entry name" value="Carboxypeptidase regulatory domain-like"/>
    <property type="match status" value="1"/>
</dbReference>
<proteinExistence type="inferred from homology"/>
<evidence type="ECO:0000256" key="6">
    <source>
        <dbReference type="ARBA" id="ARBA00023237"/>
    </source>
</evidence>
<dbReference type="Gene3D" id="2.170.130.10">
    <property type="entry name" value="TonB-dependent receptor, plug domain"/>
    <property type="match status" value="1"/>
</dbReference>
<comment type="caution">
    <text evidence="9">The sequence shown here is derived from an EMBL/GenBank/DDBJ whole genome shotgun (WGS) entry which is preliminary data.</text>
</comment>
<keyword evidence="3 7" id="KW-1134">Transmembrane beta strand</keyword>
<dbReference type="Proteomes" id="UP001501508">
    <property type="component" value="Unassembled WGS sequence"/>
</dbReference>
<evidence type="ECO:0000256" key="4">
    <source>
        <dbReference type="ARBA" id="ARBA00022692"/>
    </source>
</evidence>
<dbReference type="InterPro" id="IPR012910">
    <property type="entry name" value="Plug_dom"/>
</dbReference>
<protein>
    <submittedName>
        <fullName evidence="9">TonB-dependent receptor</fullName>
    </submittedName>
</protein>
<evidence type="ECO:0000259" key="8">
    <source>
        <dbReference type="SMART" id="SM00965"/>
    </source>
</evidence>
<dbReference type="InterPro" id="IPR039426">
    <property type="entry name" value="TonB-dep_rcpt-like"/>
</dbReference>
<name>A0ABP8LLN7_9BACT</name>
<gene>
    <name evidence="9" type="ORF">GCM10023091_02720</name>
</gene>
<evidence type="ECO:0000256" key="7">
    <source>
        <dbReference type="PROSITE-ProRule" id="PRU01360"/>
    </source>
</evidence>
<dbReference type="SMART" id="SM00965">
    <property type="entry name" value="STN"/>
    <property type="match status" value="1"/>
</dbReference>
<dbReference type="InterPro" id="IPR036942">
    <property type="entry name" value="Beta-barrel_TonB_sf"/>
</dbReference>
<dbReference type="NCBIfam" id="TIGR04056">
    <property type="entry name" value="OMP_RagA_SusC"/>
    <property type="match status" value="1"/>
</dbReference>
<feature type="domain" description="Secretin/TonB short N-terminal" evidence="8">
    <location>
        <begin position="46"/>
        <end position="97"/>
    </location>
</feature>
<sequence>MLLLAVSISQATMLPGQNILEQQISLRAENKTLKSVLSQVEKAANVTFMYSSKVVGAERRINVSAAGQPLARVLQTLFEPLGLTYRLSGAHIIVSRSKTLENTADHLVPLLSRIRSPAEKTITGTVTEAGKEPLPGVSVLLKGTHKGTVTDPTGKFILTLNDSELRSDAILVFSFVGFISKEVVIGNRTQIDTELEVDTKSLEEVVVVGYGTQKKVNLTGAVDAIKAEDIVSRPVGQASSALQGLAPGVTVMQRSGKPGADGSTIRIRGIGTLGNSDPLVLVDGVPMNLNNVDVNEIESISVLKDAASASIYGSRAANGVILVTTKRGKSGQFSVNYRNNFGWQEPTATMKKVSGYDHMVMINEANRNVGRNAPFADDYVEAYRLNAPSDEYPETNWHKEMVKSRAFQQNHYVGINGGGEKMNILGSVSYMDQDGLMDSNFKRLNLRLNTDIKVKDNLQIGLDIIGRNDNRQEQPQQLGWLLRYPHNIPGKNEDGSWGVGWDGQNGWASMKEGGYNSDKRHELMANLKMNWQPFEGFNLLLQAAPNINYRHNKSFRKHVNLYFPDGLIINPSEFRATLNEQYTKSVTNNYRAIADYSKNINAHSFKVLAGVEAIDYREEWISGFRDQYPLENYDVLNVGSVANQRNEGSAAEWSLLSYFGRFNYSFGDRYMLEMNLRADGSSRFIGDNKFGFFPSLSAGWRISEESFLADVKWINELKIRGSWGTLGNQEIGNYPFASAITMGQNYIFGPGIPGLGAALINAGNPGITWESTRMSNIGIDASIGDFEVTADYYIKNTHDILLRLPAPRIAGVIEPVQNAGKVRNTGWDISLGYRKNFNGLQVGFSGNLSDVNNRVMDLVGTGPYIYEREINRQGSPFRSLYGLRAIGYFQNQQEVDSHATQFGPMKPGDIKYEDINNDGAINAEDRVIIGNTIPKYTYGLNLSLGYKGFDLNVFGQGIGKVDGYLDNFATMAFYLGGTAQEWHKDHWTPENPNAPYPRLTFNYPNNEQISSQWVRSAAYFRLKNLQLGYSVPQAVVRKLNINKLRVFGSAQNLLTLHKFYDSFDPEAPVGQGDYYPQVRVFVFGLELSF</sequence>
<keyword evidence="10" id="KW-1185">Reference proteome</keyword>
<dbReference type="PROSITE" id="PS52016">
    <property type="entry name" value="TONB_DEPENDENT_REC_3"/>
    <property type="match status" value="1"/>
</dbReference>
<dbReference type="NCBIfam" id="TIGR04057">
    <property type="entry name" value="SusC_RagA_signa"/>
    <property type="match status" value="1"/>
</dbReference>
<evidence type="ECO:0000313" key="9">
    <source>
        <dbReference type="EMBL" id="GAA4431659.1"/>
    </source>
</evidence>
<dbReference type="Pfam" id="PF13715">
    <property type="entry name" value="CarbopepD_reg_2"/>
    <property type="match status" value="1"/>
</dbReference>
<organism evidence="9 10">
    <name type="scientific">Ravibacter arvi</name>
    <dbReference type="NCBI Taxonomy" id="2051041"/>
    <lineage>
        <taxon>Bacteria</taxon>
        <taxon>Pseudomonadati</taxon>
        <taxon>Bacteroidota</taxon>
        <taxon>Cytophagia</taxon>
        <taxon>Cytophagales</taxon>
        <taxon>Spirosomataceae</taxon>
        <taxon>Ravibacter</taxon>
    </lineage>
</organism>
<dbReference type="Pfam" id="PF07715">
    <property type="entry name" value="Plug"/>
    <property type="match status" value="1"/>
</dbReference>
<evidence type="ECO:0000313" key="10">
    <source>
        <dbReference type="Proteomes" id="UP001501508"/>
    </source>
</evidence>
<dbReference type="InterPro" id="IPR037066">
    <property type="entry name" value="Plug_dom_sf"/>
</dbReference>
<keyword evidence="5 7" id="KW-0472">Membrane</keyword>
<dbReference type="InterPro" id="IPR023996">
    <property type="entry name" value="TonB-dep_OMP_SusC/RagA"/>
</dbReference>
<comment type="similarity">
    <text evidence="7">Belongs to the TonB-dependent receptor family.</text>
</comment>
<dbReference type="Gene3D" id="2.40.170.20">
    <property type="entry name" value="TonB-dependent receptor, beta-barrel domain"/>
    <property type="match status" value="1"/>
</dbReference>
<evidence type="ECO:0000256" key="2">
    <source>
        <dbReference type="ARBA" id="ARBA00022448"/>
    </source>
</evidence>
<dbReference type="EMBL" id="BAABEY010000001">
    <property type="protein sequence ID" value="GAA4431659.1"/>
    <property type="molecule type" value="Genomic_DNA"/>
</dbReference>
<keyword evidence="9" id="KW-0675">Receptor</keyword>
<dbReference type="Gene3D" id="2.60.40.1120">
    <property type="entry name" value="Carboxypeptidase-like, regulatory domain"/>
    <property type="match status" value="1"/>
</dbReference>
<evidence type="ECO:0000256" key="1">
    <source>
        <dbReference type="ARBA" id="ARBA00004571"/>
    </source>
</evidence>
<comment type="subcellular location">
    <subcellularLocation>
        <location evidence="1 7">Cell outer membrane</location>
        <topology evidence="1 7">Multi-pass membrane protein</topology>
    </subcellularLocation>
</comment>
<accession>A0ABP8LLN7</accession>
<keyword evidence="6 7" id="KW-0998">Cell outer membrane</keyword>
<dbReference type="Gene3D" id="3.55.50.30">
    <property type="match status" value="1"/>
</dbReference>
<reference evidence="10" key="1">
    <citation type="journal article" date="2019" name="Int. J. Syst. Evol. Microbiol.">
        <title>The Global Catalogue of Microorganisms (GCM) 10K type strain sequencing project: providing services to taxonomists for standard genome sequencing and annotation.</title>
        <authorList>
            <consortium name="The Broad Institute Genomics Platform"/>
            <consortium name="The Broad Institute Genome Sequencing Center for Infectious Disease"/>
            <person name="Wu L."/>
            <person name="Ma J."/>
        </authorList>
    </citation>
    <scope>NUCLEOTIDE SEQUENCE [LARGE SCALE GENOMIC DNA]</scope>
    <source>
        <strain evidence="10">JCM 31920</strain>
    </source>
</reference>
<keyword evidence="4 7" id="KW-0812">Transmembrane</keyword>
<evidence type="ECO:0000256" key="3">
    <source>
        <dbReference type="ARBA" id="ARBA00022452"/>
    </source>
</evidence>
<dbReference type="InterPro" id="IPR008969">
    <property type="entry name" value="CarboxyPept-like_regulatory"/>
</dbReference>